<evidence type="ECO:0000313" key="1">
    <source>
        <dbReference type="EMBL" id="NMF63373.1"/>
    </source>
</evidence>
<protein>
    <submittedName>
        <fullName evidence="1">Uncharacterized protein</fullName>
    </submittedName>
</protein>
<dbReference type="Proteomes" id="UP000762253">
    <property type="component" value="Unassembled WGS sequence"/>
</dbReference>
<comment type="caution">
    <text evidence="1">The sequence shown here is derived from an EMBL/GenBank/DDBJ whole genome shotgun (WGS) entry which is preliminary data.</text>
</comment>
<sequence length="103" mass="12308">MNQEDICVEPELTRIYRSTLFLGQPVLQYCVVAKMGEHYRVISDWKYEDQDDKQTPLRPLHLLKPQHLGRYLIYLSRLDAMADILPEHRQELVKGKWFTFEDS</sequence>
<evidence type="ECO:0000313" key="2">
    <source>
        <dbReference type="Proteomes" id="UP000762253"/>
    </source>
</evidence>
<reference evidence="1 2" key="1">
    <citation type="submission" date="2018-06" db="EMBL/GenBank/DDBJ databases">
        <title>Comparative genomics of Brasilonema spp. strains.</title>
        <authorList>
            <person name="Alvarenga D.O."/>
            <person name="Fiore M.F."/>
            <person name="Varani A.M."/>
        </authorList>
    </citation>
    <scope>NUCLEOTIDE SEQUENCE [LARGE SCALE GENOMIC DNA]</scope>
    <source>
        <strain evidence="1 2">UFV-OR1</strain>
    </source>
</reference>
<proteinExistence type="predicted"/>
<gene>
    <name evidence="1" type="ORF">DP115_11590</name>
</gene>
<keyword evidence="2" id="KW-1185">Reference proteome</keyword>
<name>A0ABX1M7E5_9CYAN</name>
<dbReference type="RefSeq" id="WP_169264965.1">
    <property type="nucleotide sequence ID" value="NZ_QMEC01000036.1"/>
</dbReference>
<accession>A0ABX1M7E5</accession>
<organism evidence="1 2">
    <name type="scientific">Brasilonema octagenarum UFV-OR1</name>
    <dbReference type="NCBI Taxonomy" id="417115"/>
    <lineage>
        <taxon>Bacteria</taxon>
        <taxon>Bacillati</taxon>
        <taxon>Cyanobacteriota</taxon>
        <taxon>Cyanophyceae</taxon>
        <taxon>Nostocales</taxon>
        <taxon>Scytonemataceae</taxon>
        <taxon>Brasilonema</taxon>
        <taxon>Octagenarum group</taxon>
    </lineage>
</organism>
<dbReference type="EMBL" id="QMEC01000036">
    <property type="protein sequence ID" value="NMF63373.1"/>
    <property type="molecule type" value="Genomic_DNA"/>
</dbReference>